<dbReference type="STRING" id="313628.LNTAR_25095"/>
<evidence type="ECO:0000313" key="2">
    <source>
        <dbReference type="EMBL" id="EDM25631.1"/>
    </source>
</evidence>
<comment type="caution">
    <text evidence="2">The sequence shown here is derived from an EMBL/GenBank/DDBJ whole genome shotgun (WGS) entry which is preliminary data.</text>
</comment>
<accession>A6DRU6</accession>
<feature type="region of interest" description="Disordered" evidence="1">
    <location>
        <begin position="1"/>
        <end position="37"/>
    </location>
</feature>
<proteinExistence type="predicted"/>
<evidence type="ECO:0000313" key="3">
    <source>
        <dbReference type="Proteomes" id="UP000004947"/>
    </source>
</evidence>
<keyword evidence="3" id="KW-1185">Reference proteome</keyword>
<reference evidence="2 3" key="1">
    <citation type="journal article" date="2010" name="J. Bacteriol.">
        <title>Genome sequence of Lentisphaera araneosa HTCC2155T, the type species of the order Lentisphaerales in the phylum Lentisphaerae.</title>
        <authorList>
            <person name="Thrash J.C."/>
            <person name="Cho J.C."/>
            <person name="Vergin K.L."/>
            <person name="Morris R.M."/>
            <person name="Giovannoni S.J."/>
        </authorList>
    </citation>
    <scope>NUCLEOTIDE SEQUENCE [LARGE SCALE GENOMIC DNA]</scope>
    <source>
        <strain evidence="2 3">HTCC2155</strain>
    </source>
</reference>
<dbReference type="EMBL" id="ABCK01000026">
    <property type="protein sequence ID" value="EDM25631.1"/>
    <property type="molecule type" value="Genomic_DNA"/>
</dbReference>
<gene>
    <name evidence="2" type="ORF">LNTAR_25095</name>
</gene>
<protein>
    <submittedName>
        <fullName evidence="2">Uncharacterized protein</fullName>
    </submittedName>
</protein>
<dbReference type="Proteomes" id="UP000004947">
    <property type="component" value="Unassembled WGS sequence"/>
</dbReference>
<dbReference type="AlphaFoldDB" id="A6DRU6"/>
<evidence type="ECO:0000256" key="1">
    <source>
        <dbReference type="SAM" id="MobiDB-lite"/>
    </source>
</evidence>
<sequence length="37" mass="3906">MADGHVESMGTYQSLSRDDGSLATSSDLSGSKWDASR</sequence>
<name>A6DRU6_9BACT</name>
<organism evidence="2 3">
    <name type="scientific">Lentisphaera araneosa HTCC2155</name>
    <dbReference type="NCBI Taxonomy" id="313628"/>
    <lineage>
        <taxon>Bacteria</taxon>
        <taxon>Pseudomonadati</taxon>
        <taxon>Lentisphaerota</taxon>
        <taxon>Lentisphaeria</taxon>
        <taxon>Lentisphaerales</taxon>
        <taxon>Lentisphaeraceae</taxon>
        <taxon>Lentisphaera</taxon>
    </lineage>
</organism>